<keyword evidence="2" id="KW-1185">Reference proteome</keyword>
<reference evidence="2" key="1">
    <citation type="journal article" date="2024" name="Front. Bioeng. Biotechnol.">
        <title>Genome-scale model development and genomic sequencing of the oleaginous clade Lipomyces.</title>
        <authorList>
            <person name="Czajka J.J."/>
            <person name="Han Y."/>
            <person name="Kim J."/>
            <person name="Mondo S.J."/>
            <person name="Hofstad B.A."/>
            <person name="Robles A."/>
            <person name="Haridas S."/>
            <person name="Riley R."/>
            <person name="LaButti K."/>
            <person name="Pangilinan J."/>
            <person name="Andreopoulos W."/>
            <person name="Lipzen A."/>
            <person name="Yan J."/>
            <person name="Wang M."/>
            <person name="Ng V."/>
            <person name="Grigoriev I.V."/>
            <person name="Spatafora J.W."/>
            <person name="Magnuson J.K."/>
            <person name="Baker S.E."/>
            <person name="Pomraning K.R."/>
        </authorList>
    </citation>
    <scope>NUCLEOTIDE SEQUENCE [LARGE SCALE GENOMIC DNA]</scope>
    <source>
        <strain evidence="2">CBS 7786</strain>
    </source>
</reference>
<accession>A0ACC3SX27</accession>
<name>A0ACC3SX27_LIPKO</name>
<proteinExistence type="predicted"/>
<comment type="caution">
    <text evidence="1">The sequence shown here is derived from an EMBL/GenBank/DDBJ whole genome shotgun (WGS) entry which is preliminary data.</text>
</comment>
<sequence>MALSRSFDRNVHVFDPQRPEEPLGGLYLNPSVTKGKFLRMLAVFIHPNGHYKVWREGAEAALNSSAEPLEPGRYYIIRDSPDVAITVSHEQCITRAYSRTVSRRDRHFREQVRARDGKCVITGNSNPAAHRGYWSGFEAAHIFPSSHEELFKALDFPRHITLKAGCSDSGINSCQNGLLMQSNVHQQFDSFGFGIDPDDSYKITFFMEDAFGLDGRILDPACRNPEDERKVW</sequence>
<organism evidence="1 2">
    <name type="scientific">Lipomyces kononenkoae</name>
    <name type="common">Yeast</name>
    <dbReference type="NCBI Taxonomy" id="34357"/>
    <lineage>
        <taxon>Eukaryota</taxon>
        <taxon>Fungi</taxon>
        <taxon>Dikarya</taxon>
        <taxon>Ascomycota</taxon>
        <taxon>Saccharomycotina</taxon>
        <taxon>Lipomycetes</taxon>
        <taxon>Lipomycetales</taxon>
        <taxon>Lipomycetaceae</taxon>
        <taxon>Lipomyces</taxon>
    </lineage>
</organism>
<evidence type="ECO:0000313" key="1">
    <source>
        <dbReference type="EMBL" id="KAK9236183.1"/>
    </source>
</evidence>
<dbReference type="EMBL" id="MU971394">
    <property type="protein sequence ID" value="KAK9236183.1"/>
    <property type="molecule type" value="Genomic_DNA"/>
</dbReference>
<dbReference type="Proteomes" id="UP001433508">
    <property type="component" value="Unassembled WGS sequence"/>
</dbReference>
<gene>
    <name evidence="1" type="ORF">V1525DRAFT_407797</name>
</gene>
<evidence type="ECO:0000313" key="2">
    <source>
        <dbReference type="Proteomes" id="UP001433508"/>
    </source>
</evidence>
<protein>
    <submittedName>
        <fullName evidence="1">Uncharacterized protein</fullName>
    </submittedName>
</protein>